<evidence type="ECO:0000259" key="1">
    <source>
        <dbReference type="Pfam" id="PF13086"/>
    </source>
</evidence>
<feature type="domain" description="DNA2/NAM7 helicase helicase" evidence="1">
    <location>
        <begin position="260"/>
        <end position="327"/>
    </location>
</feature>
<accession>A0A8J3Q9L4</accession>
<proteinExistence type="predicted"/>
<comment type="caution">
    <text evidence="4">The sequence shown here is derived from an EMBL/GenBank/DDBJ whole genome shotgun (WGS) entry which is preliminary data.</text>
</comment>
<feature type="domain" description="Restriction endonuclease type II-like" evidence="3">
    <location>
        <begin position="1074"/>
        <end position="1166"/>
    </location>
</feature>
<dbReference type="AlphaFoldDB" id="A0A8J3Q9L4"/>
<dbReference type="InterPro" id="IPR027417">
    <property type="entry name" value="P-loop_NTPase"/>
</dbReference>
<evidence type="ECO:0000313" key="4">
    <source>
        <dbReference type="EMBL" id="GIH06614.1"/>
    </source>
</evidence>
<feature type="domain" description="DNA2/NAM7 helicase helicase" evidence="1">
    <location>
        <begin position="766"/>
        <end position="815"/>
    </location>
</feature>
<dbReference type="Proteomes" id="UP000612899">
    <property type="component" value="Unassembled WGS sequence"/>
</dbReference>
<sequence length="1276" mass="141810">MPERARLVAAAAKRWQEALVDDSGRNQLAYYRELKAGTLNLVDAKPEAVAQLLAGVAVNLKTLFPDVDIRKDALRRVRAIRKQMRIWAEERGVEVGYLASGMATWDELARSPHAPVLLQQLSIRPSSLAETDFVLKADPEPSVNPVLLHKLEKDHGLVISAEELLDLDPEELYQRFRKLAIDVPRFAIHPGYLVGTFTYAKLPMVDDIGGHLEALTSHDVIAALAGDHDALNSLAATSQIPIDEPDHVVPADELLVLDADSSQNYAINAVIAGHHLVIKGPPGTGKSQTIANIIAALAGRGRSALFVAEKRAAIDAVLDRLEQVGLDDLVYNLHGEQASRRELAKSLEMRLHRARTEARPNTIDTDHRLQATRTPLVDHHDAMHRLHEPWGVSAFIVQAYLIGMPAEAKSPTRWTGEELQALHGEFAEKVGSAILELAQLPVTGAWAASTVMDRMAAQEAYELAGQASTRWVQARQAVAKLTAELGLKPIGTPAEARAAVQLATDVNFTLSRMKDSCYTTEIGGWDGFWQKRRTTKQLKELWLARKKPNREALQKTAQAIADQKQRWARLSVDGKPPRWSATLPEAQQLLAAALDSLTRLHAHVPLGELELHLDELAGDQQNLLNSVRRNEIRAFLAPWKVDQLLDGEPQLADQRFTYAWLQSILDHLRFADEHLGRFYGSALHTQAAQYRQADKDHLVTAAARVRYQAAMKMIEVLDAYPDQQRLVRSEASKKTRHMTVRRLFEQAPDALMALKPCWAMSPLLASQVLPARNLFDVVIFDEASQVEPVDAITAIMRGKQVVVAGDEHQLPPTAFFQRTADDDVAYDEDLDGLLTEDIESLLQSFANALPLSQVKHLAWHYRSRDERLIAFSNAHIYAPNGNPLVTFPGADTGDCLRHVLVTQANSEVDRAVKLVLEHAEQRPDESLGVITMGLKHAEAVETALRQALAKRSDLSKFFAESNVEPFFVKSIERVQGDERDAIILSVGYNRNLDGRMAYRFGPLNNKGGERRLNVAITRAKHRTTVVSSFRHVDLDPNRLRSYGAKLLGAYLEYAATGGQSLAGRLHGAVTLNPFEVDVRDKLIDAGIPLVAQYGVSGFRIDFAAHHAGNPERVVLAIEADGASYHASPTVRDRERLRQQHLERLGWRFHRIWSTDWFTQREKEIARAVVAYQEALAAPARTVAVTTNALPPETLATGTPRGPRPELPSYEEIADLPDHVLAELITWIESDGLNRTEEEVVAETINELGFQRRGTRIVEAIVRARRLSRPVMPTGQE</sequence>
<dbReference type="FunFam" id="3.40.960.10:FF:000002">
    <property type="entry name" value="DNA helicase related protein"/>
    <property type="match status" value="1"/>
</dbReference>
<evidence type="ECO:0000313" key="5">
    <source>
        <dbReference type="Proteomes" id="UP000612899"/>
    </source>
</evidence>
<dbReference type="CDD" id="cd18808">
    <property type="entry name" value="SF1_C_Upf1"/>
    <property type="match status" value="1"/>
</dbReference>
<dbReference type="InterPro" id="IPR041679">
    <property type="entry name" value="DNA2/NAM7-like_C"/>
</dbReference>
<dbReference type="InterPro" id="IPR045055">
    <property type="entry name" value="DNA2/NAM7-like"/>
</dbReference>
<dbReference type="PANTHER" id="PTHR10887">
    <property type="entry name" value="DNA2/NAM7 HELICASE FAMILY"/>
    <property type="match status" value="1"/>
</dbReference>
<dbReference type="Pfam" id="PF13087">
    <property type="entry name" value="AAA_12"/>
    <property type="match status" value="1"/>
</dbReference>
<dbReference type="Pfam" id="PF13195">
    <property type="entry name" value="DUF4011"/>
    <property type="match status" value="1"/>
</dbReference>
<dbReference type="Pfam" id="PF18741">
    <property type="entry name" value="MTES_1575"/>
    <property type="match status" value="1"/>
</dbReference>
<gene>
    <name evidence="4" type="ORF">Rhe02_46810</name>
</gene>
<dbReference type="GO" id="GO:0004386">
    <property type="term" value="F:helicase activity"/>
    <property type="evidence" value="ECO:0007669"/>
    <property type="project" value="InterPro"/>
</dbReference>
<dbReference type="InterPro" id="IPR047187">
    <property type="entry name" value="SF1_C_Upf1"/>
</dbReference>
<evidence type="ECO:0000259" key="2">
    <source>
        <dbReference type="Pfam" id="PF13087"/>
    </source>
</evidence>
<dbReference type="InterPro" id="IPR011335">
    <property type="entry name" value="Restrct_endonuc-II-like"/>
</dbReference>
<evidence type="ECO:0008006" key="6">
    <source>
        <dbReference type="Google" id="ProtNLM"/>
    </source>
</evidence>
<dbReference type="Gene3D" id="3.40.50.300">
    <property type="entry name" value="P-loop containing nucleotide triphosphate hydrolases"/>
    <property type="match status" value="3"/>
</dbReference>
<dbReference type="Pfam" id="PF13086">
    <property type="entry name" value="AAA_11"/>
    <property type="match status" value="2"/>
</dbReference>
<dbReference type="Gene3D" id="3.40.960.10">
    <property type="entry name" value="VSR Endonuclease"/>
    <property type="match status" value="1"/>
</dbReference>
<name>A0A8J3Q9L4_9ACTN</name>
<reference evidence="4" key="1">
    <citation type="submission" date="2021-01" db="EMBL/GenBank/DDBJ databases">
        <title>Whole genome shotgun sequence of Rhizocola hellebori NBRC 109834.</title>
        <authorList>
            <person name="Komaki H."/>
            <person name="Tamura T."/>
        </authorList>
    </citation>
    <scope>NUCLEOTIDE SEQUENCE</scope>
    <source>
        <strain evidence="4">NBRC 109834</strain>
    </source>
</reference>
<dbReference type="InterPro" id="IPR049468">
    <property type="entry name" value="Restrct_endonuc-II-like_dom"/>
</dbReference>
<evidence type="ECO:0000259" key="3">
    <source>
        <dbReference type="Pfam" id="PF18741"/>
    </source>
</evidence>
<dbReference type="SUPFAM" id="SSF52980">
    <property type="entry name" value="Restriction endonuclease-like"/>
    <property type="match status" value="1"/>
</dbReference>
<dbReference type="InterPro" id="IPR041677">
    <property type="entry name" value="DNA2/NAM7_AAA_11"/>
</dbReference>
<dbReference type="SUPFAM" id="SSF52540">
    <property type="entry name" value="P-loop containing nucleoside triphosphate hydrolases"/>
    <property type="match status" value="1"/>
</dbReference>
<dbReference type="InterPro" id="IPR025103">
    <property type="entry name" value="DUF4011"/>
</dbReference>
<protein>
    <recommendedName>
        <fullName evidence="6">DUF4011 domain-containing protein</fullName>
    </recommendedName>
</protein>
<keyword evidence="5" id="KW-1185">Reference proteome</keyword>
<feature type="domain" description="DNA2/NAM7 helicase-like C-terminal" evidence="2">
    <location>
        <begin position="906"/>
        <end position="1028"/>
    </location>
</feature>
<dbReference type="EMBL" id="BONY01000028">
    <property type="protein sequence ID" value="GIH06614.1"/>
    <property type="molecule type" value="Genomic_DNA"/>
</dbReference>
<dbReference type="PANTHER" id="PTHR10887:SF530">
    <property type="entry name" value="SUPERFAMILY I DNA HELICASES"/>
    <property type="match status" value="1"/>
</dbReference>
<organism evidence="4 5">
    <name type="scientific">Rhizocola hellebori</name>
    <dbReference type="NCBI Taxonomy" id="1392758"/>
    <lineage>
        <taxon>Bacteria</taxon>
        <taxon>Bacillati</taxon>
        <taxon>Actinomycetota</taxon>
        <taxon>Actinomycetes</taxon>
        <taxon>Micromonosporales</taxon>
        <taxon>Micromonosporaceae</taxon>
        <taxon>Rhizocola</taxon>
    </lineage>
</organism>